<evidence type="ECO:0000313" key="7">
    <source>
        <dbReference type="EMBL" id="MET4575058.1"/>
    </source>
</evidence>
<dbReference type="PANTHER" id="PTHR30483">
    <property type="entry name" value="LEUCINE-SPECIFIC-BINDING PROTEIN"/>
    <property type="match status" value="1"/>
</dbReference>
<dbReference type="InterPro" id="IPR000709">
    <property type="entry name" value="Leu_Ile_Val-bd"/>
</dbReference>
<protein>
    <submittedName>
        <fullName evidence="7">Branched-chain amino acid transport system substrate-binding protein</fullName>
    </submittedName>
</protein>
<dbReference type="RefSeq" id="WP_354440294.1">
    <property type="nucleotide sequence ID" value="NZ_JBEPSH010000001.1"/>
</dbReference>
<sequence length="386" mass="40955">MNIRNLLASVAAALTLAVAPTVSANSNTIRIGTFNPATGPAATIGDPELKAVRLWVKLLNQKGGIDGRKIELVEYDDQSKSAMAVSYMKRMIENDKVDIVVGGGVSGHALAAAPIAEAAGVPFVAMGTTSRLTEPVRPWVFKVAAGEALTVRKTLIHMKNRGVTKVGLLSSTSAFGVSGQQAVRELVPAMGMTLVADEQYADNDKDLSPQLNTIRGKGPDAVFVFGLGAGAALAAKNFHQLQIGKPFYVATGNATERFIELAGPGAEGVLMSTVAMPIVDQLADSDPRKKIIQTLKHEYEKEYKIEVSAFAATGYDGLMIAVDAIRRAGGAHDKKKVREALESTKGLVMINGTYTYTPKDHAGLDIDSVYTMRVKGKGFALEKDAP</sequence>
<evidence type="ECO:0000256" key="5">
    <source>
        <dbReference type="SAM" id="SignalP"/>
    </source>
</evidence>
<dbReference type="InterPro" id="IPR028081">
    <property type="entry name" value="Leu-bd"/>
</dbReference>
<dbReference type="Proteomes" id="UP001549320">
    <property type="component" value="Unassembled WGS sequence"/>
</dbReference>
<dbReference type="PRINTS" id="PR00337">
    <property type="entry name" value="LEUILEVALBP"/>
</dbReference>
<evidence type="ECO:0000256" key="3">
    <source>
        <dbReference type="ARBA" id="ARBA00022729"/>
    </source>
</evidence>
<dbReference type="EMBL" id="JBEPSH010000001">
    <property type="protein sequence ID" value="MET4575058.1"/>
    <property type="molecule type" value="Genomic_DNA"/>
</dbReference>
<dbReference type="Gene3D" id="3.40.50.2300">
    <property type="match status" value="2"/>
</dbReference>
<proteinExistence type="inferred from homology"/>
<evidence type="ECO:0000313" key="8">
    <source>
        <dbReference type="Proteomes" id="UP001549320"/>
    </source>
</evidence>
<feature type="signal peptide" evidence="5">
    <location>
        <begin position="1"/>
        <end position="24"/>
    </location>
</feature>
<dbReference type="SUPFAM" id="SSF53822">
    <property type="entry name" value="Periplasmic binding protein-like I"/>
    <property type="match status" value="1"/>
</dbReference>
<organism evidence="7 8">
    <name type="scientific">Ottowia thiooxydans</name>
    <dbReference type="NCBI Taxonomy" id="219182"/>
    <lineage>
        <taxon>Bacteria</taxon>
        <taxon>Pseudomonadati</taxon>
        <taxon>Pseudomonadota</taxon>
        <taxon>Betaproteobacteria</taxon>
        <taxon>Burkholderiales</taxon>
        <taxon>Comamonadaceae</taxon>
        <taxon>Ottowia</taxon>
    </lineage>
</organism>
<gene>
    <name evidence="7" type="ORF">ABIE13_000155</name>
</gene>
<reference evidence="7 8" key="1">
    <citation type="submission" date="2024-06" db="EMBL/GenBank/DDBJ databases">
        <title>Sorghum-associated microbial communities from plants grown in Nebraska, USA.</title>
        <authorList>
            <person name="Schachtman D."/>
        </authorList>
    </citation>
    <scope>NUCLEOTIDE SEQUENCE [LARGE SCALE GENOMIC DNA]</scope>
    <source>
        <strain evidence="7 8">2709</strain>
    </source>
</reference>
<dbReference type="InterPro" id="IPR051010">
    <property type="entry name" value="BCAA_transport"/>
</dbReference>
<evidence type="ECO:0000256" key="4">
    <source>
        <dbReference type="ARBA" id="ARBA00022970"/>
    </source>
</evidence>
<keyword evidence="2" id="KW-0813">Transport</keyword>
<comment type="similarity">
    <text evidence="1">Belongs to the leucine-binding protein family.</text>
</comment>
<evidence type="ECO:0000259" key="6">
    <source>
        <dbReference type="Pfam" id="PF13458"/>
    </source>
</evidence>
<dbReference type="InterPro" id="IPR028082">
    <property type="entry name" value="Peripla_BP_I"/>
</dbReference>
<feature type="domain" description="Leucine-binding protein" evidence="6">
    <location>
        <begin position="28"/>
        <end position="376"/>
    </location>
</feature>
<accession>A0ABV2Q2J3</accession>
<keyword evidence="8" id="KW-1185">Reference proteome</keyword>
<keyword evidence="4" id="KW-0029">Amino-acid transport</keyword>
<name>A0ABV2Q2J3_9BURK</name>
<dbReference type="PANTHER" id="PTHR30483:SF38">
    <property type="entry name" value="BLR7848 PROTEIN"/>
    <property type="match status" value="1"/>
</dbReference>
<feature type="chain" id="PRO_5046554089" evidence="5">
    <location>
        <begin position="25"/>
        <end position="386"/>
    </location>
</feature>
<comment type="caution">
    <text evidence="7">The sequence shown here is derived from an EMBL/GenBank/DDBJ whole genome shotgun (WGS) entry which is preliminary data.</text>
</comment>
<dbReference type="Pfam" id="PF13458">
    <property type="entry name" value="Peripla_BP_6"/>
    <property type="match status" value="1"/>
</dbReference>
<keyword evidence="3 5" id="KW-0732">Signal</keyword>
<dbReference type="CDD" id="cd06333">
    <property type="entry name" value="PBP1_ABC_RPA1789-like"/>
    <property type="match status" value="1"/>
</dbReference>
<evidence type="ECO:0000256" key="1">
    <source>
        <dbReference type="ARBA" id="ARBA00010062"/>
    </source>
</evidence>
<evidence type="ECO:0000256" key="2">
    <source>
        <dbReference type="ARBA" id="ARBA00022448"/>
    </source>
</evidence>